<dbReference type="Proteomes" id="UP001229081">
    <property type="component" value="Unassembled WGS sequence"/>
</dbReference>
<protein>
    <recommendedName>
        <fullName evidence="3">Enoyl-CoA hydratase/isomerase family protein</fullName>
    </recommendedName>
</protein>
<evidence type="ECO:0000313" key="1">
    <source>
        <dbReference type="EMBL" id="MDP7739607.1"/>
    </source>
</evidence>
<organism evidence="1 2">
    <name type="scientific">Mycobacterium paragordonae</name>
    <dbReference type="NCBI Taxonomy" id="1389713"/>
    <lineage>
        <taxon>Bacteria</taxon>
        <taxon>Bacillati</taxon>
        <taxon>Actinomycetota</taxon>
        <taxon>Actinomycetes</taxon>
        <taxon>Mycobacteriales</taxon>
        <taxon>Mycobacteriaceae</taxon>
        <taxon>Mycobacterium</taxon>
    </lineage>
</organism>
<dbReference type="InterPro" id="IPR029045">
    <property type="entry name" value="ClpP/crotonase-like_dom_sf"/>
</dbReference>
<proteinExistence type="predicted"/>
<evidence type="ECO:0008006" key="3">
    <source>
        <dbReference type="Google" id="ProtNLM"/>
    </source>
</evidence>
<name>A0AAJ1S8W0_9MYCO</name>
<comment type="caution">
    <text evidence="1">The sequence shown here is derived from an EMBL/GenBank/DDBJ whole genome shotgun (WGS) entry which is preliminary data.</text>
</comment>
<evidence type="ECO:0000313" key="2">
    <source>
        <dbReference type="Proteomes" id="UP001229081"/>
    </source>
</evidence>
<sequence>MIATCKLAALAGGDLAAATRELTDFIRSQPSDLAIFDLRETGPEQLSADDISQVTGWERALRLIERSPATTVAVFGQQVGGHALEVALACDFRMARPGAQVKWQNDGAVWPSTALFRLVRLVGPAQTIRLTVLGEPLDAAVGNGLVDLVTDDIETDLETLGAAVARLDDLRVVRNLIAEATHTGYDDALGAHLAACERYLRRRVD</sequence>
<dbReference type="RefSeq" id="WP_306256024.1">
    <property type="nucleotide sequence ID" value="NZ_JAUFSA010000006.1"/>
</dbReference>
<accession>A0AAJ1S8W0</accession>
<dbReference type="SUPFAM" id="SSF52096">
    <property type="entry name" value="ClpP/crotonase"/>
    <property type="match status" value="1"/>
</dbReference>
<dbReference type="AlphaFoldDB" id="A0AAJ1S8W0"/>
<dbReference type="Gene3D" id="3.90.226.10">
    <property type="entry name" value="2-enoyl-CoA Hydratase, Chain A, domain 1"/>
    <property type="match status" value="1"/>
</dbReference>
<dbReference type="EMBL" id="JAUFSA010000006">
    <property type="protein sequence ID" value="MDP7739607.1"/>
    <property type="molecule type" value="Genomic_DNA"/>
</dbReference>
<reference evidence="1" key="1">
    <citation type="submission" date="2023-06" db="EMBL/GenBank/DDBJ databases">
        <title>Identification of two novel mycobacterium reveal diversities and complexities of Mycobacterium gordonae clade.</title>
        <authorList>
            <person name="Matsumoto Y."/>
            <person name="Nakamura S."/>
            <person name="Motooka D."/>
            <person name="Fukushima K."/>
        </authorList>
    </citation>
    <scope>NUCLEOTIDE SEQUENCE</scope>
    <source>
        <strain evidence="1">TY812</strain>
    </source>
</reference>
<gene>
    <name evidence="1" type="ORF">QXL92_33310</name>
</gene>